<proteinExistence type="predicted"/>
<evidence type="ECO:0000313" key="2">
    <source>
        <dbReference type="EMBL" id="CEK51367.1"/>
    </source>
</evidence>
<evidence type="ECO:0000256" key="1">
    <source>
        <dbReference type="SAM" id="MobiDB-lite"/>
    </source>
</evidence>
<feature type="compositionally biased region" description="Polar residues" evidence="1">
    <location>
        <begin position="49"/>
        <end position="60"/>
    </location>
</feature>
<accession>A0A0B6Y4Y0</accession>
<organism evidence="2">
    <name type="scientific">Arion vulgaris</name>
    <dbReference type="NCBI Taxonomy" id="1028688"/>
    <lineage>
        <taxon>Eukaryota</taxon>
        <taxon>Metazoa</taxon>
        <taxon>Spiralia</taxon>
        <taxon>Lophotrochozoa</taxon>
        <taxon>Mollusca</taxon>
        <taxon>Gastropoda</taxon>
        <taxon>Heterobranchia</taxon>
        <taxon>Euthyneura</taxon>
        <taxon>Panpulmonata</taxon>
        <taxon>Eupulmonata</taxon>
        <taxon>Stylommatophora</taxon>
        <taxon>Helicina</taxon>
        <taxon>Arionoidea</taxon>
        <taxon>Arionidae</taxon>
        <taxon>Arion</taxon>
    </lineage>
</organism>
<dbReference type="EMBL" id="HACG01004502">
    <property type="protein sequence ID" value="CEK51367.1"/>
    <property type="molecule type" value="Transcribed_RNA"/>
</dbReference>
<gene>
    <name evidence="2" type="primary">ORF13247</name>
</gene>
<protein>
    <submittedName>
        <fullName evidence="2">Uncharacterized protein</fullName>
    </submittedName>
</protein>
<feature type="region of interest" description="Disordered" evidence="1">
    <location>
        <begin position="1"/>
        <end position="24"/>
    </location>
</feature>
<feature type="non-terminal residue" evidence="2">
    <location>
        <position position="1"/>
    </location>
</feature>
<name>A0A0B6Y4Y0_9EUPU</name>
<reference evidence="2" key="1">
    <citation type="submission" date="2014-12" db="EMBL/GenBank/DDBJ databases">
        <title>Insight into the proteome of Arion vulgaris.</title>
        <authorList>
            <person name="Aradska J."/>
            <person name="Bulat T."/>
            <person name="Smidak R."/>
            <person name="Sarate P."/>
            <person name="Gangsoo J."/>
            <person name="Sialana F."/>
            <person name="Bilban M."/>
            <person name="Lubec G."/>
        </authorList>
    </citation>
    <scope>NUCLEOTIDE SEQUENCE</scope>
    <source>
        <tissue evidence="2">Skin</tissue>
    </source>
</reference>
<dbReference type="AlphaFoldDB" id="A0A0B6Y4Y0"/>
<feature type="region of interest" description="Disordered" evidence="1">
    <location>
        <begin position="49"/>
        <end position="111"/>
    </location>
</feature>
<feature type="compositionally biased region" description="Polar residues" evidence="1">
    <location>
        <begin position="1"/>
        <end position="10"/>
    </location>
</feature>
<sequence length="111" mass="12627">HPNNDTTHYHSQPRHSNARYTLSNNDFEDPYRVKKAEQNQQLLQTFSSPFATGVPHSNSHPAWKRAKGLDTSWRSNASSYHEDEDNTTTSGSYTVGSDDLKEDVYNPDVMV</sequence>